<gene>
    <name evidence="2" type="ORF">ENH_00015460</name>
</gene>
<feature type="region of interest" description="Disordered" evidence="1">
    <location>
        <begin position="1"/>
        <end position="31"/>
    </location>
</feature>
<dbReference type="Proteomes" id="UP000030754">
    <property type="component" value="Unassembled WGS sequence"/>
</dbReference>
<sequence length="298" mass="32013">MAWNNGAPKEAVSGEGQSTPSPSPGLSKAEAAGAVGSMVHVEQPLGALDGTYKEVFGMQSPPRGGIRKASAAPSPGATADWQAQQVYNFEVPYALQPFMREGPHGGFAPARVYDTPLQSQMRGRQGSITGGSATKWWLLMLMTLNTLASCWGLWELRQRTAQVIHAQEVALGDLTETIRSRLLPVFDHGFFPELLSPPPMESLTRQLFYEWAGAKEEPGVAQQEEVTTKKGKPPRLPLQGGAVEPTRHKRSTLLPDFLLSPTIASGPSLGFSSPVVAGVEGTLQSPVSPKWSTSSEQR</sequence>
<proteinExistence type="predicted"/>
<protein>
    <submittedName>
        <fullName evidence="2">Uncharacterized protein</fullName>
    </submittedName>
</protein>
<accession>U6MU32</accession>
<reference evidence="2" key="1">
    <citation type="submission" date="2013-10" db="EMBL/GenBank/DDBJ databases">
        <title>Genomic analysis of the causative agents of coccidiosis in chickens.</title>
        <authorList>
            <person name="Reid A.J."/>
            <person name="Blake D."/>
            <person name="Billington K."/>
            <person name="Browne H."/>
            <person name="Dunn M."/>
            <person name="Hung S."/>
            <person name="Kawahara F."/>
            <person name="Miranda-Saavedra D."/>
            <person name="Mourier T."/>
            <person name="Nagra H."/>
            <person name="Otto T.D."/>
            <person name="Rawlings N."/>
            <person name="Sanchez A."/>
            <person name="Sanders M."/>
            <person name="Subramaniam C."/>
            <person name="Tay Y."/>
            <person name="Dear P."/>
            <person name="Doerig C."/>
            <person name="Gruber A."/>
            <person name="Parkinson J."/>
            <person name="Shirley M."/>
            <person name="Wan K.L."/>
            <person name="Berriman M."/>
            <person name="Tomley F."/>
            <person name="Pain A."/>
        </authorList>
    </citation>
    <scope>NUCLEOTIDE SEQUENCE [LARGE SCALE GENOMIC DNA]</scope>
    <source>
        <strain evidence="2">Houghton</strain>
    </source>
</reference>
<dbReference type="OrthoDB" id="345595at2759"/>
<dbReference type="RefSeq" id="XP_013434451.1">
    <property type="nucleotide sequence ID" value="XM_013578997.1"/>
</dbReference>
<dbReference type="GeneID" id="25471726"/>
<evidence type="ECO:0000313" key="3">
    <source>
        <dbReference type="Proteomes" id="UP000030754"/>
    </source>
</evidence>
<reference evidence="2" key="2">
    <citation type="submission" date="2013-10" db="EMBL/GenBank/DDBJ databases">
        <authorList>
            <person name="Aslett M."/>
        </authorList>
    </citation>
    <scope>NUCLEOTIDE SEQUENCE [LARGE SCALE GENOMIC DNA]</scope>
    <source>
        <strain evidence="2">Houghton</strain>
    </source>
</reference>
<evidence type="ECO:0000256" key="1">
    <source>
        <dbReference type="SAM" id="MobiDB-lite"/>
    </source>
</evidence>
<feature type="region of interest" description="Disordered" evidence="1">
    <location>
        <begin position="219"/>
        <end position="248"/>
    </location>
</feature>
<name>U6MU32_9EIME</name>
<keyword evidence="3" id="KW-1185">Reference proteome</keyword>
<organism evidence="2 3">
    <name type="scientific">Eimeria necatrix</name>
    <dbReference type="NCBI Taxonomy" id="51315"/>
    <lineage>
        <taxon>Eukaryota</taxon>
        <taxon>Sar</taxon>
        <taxon>Alveolata</taxon>
        <taxon>Apicomplexa</taxon>
        <taxon>Conoidasida</taxon>
        <taxon>Coccidia</taxon>
        <taxon>Eucoccidiorida</taxon>
        <taxon>Eimeriorina</taxon>
        <taxon>Eimeriidae</taxon>
        <taxon>Eimeria</taxon>
    </lineage>
</organism>
<evidence type="ECO:0000313" key="2">
    <source>
        <dbReference type="EMBL" id="CDJ65984.1"/>
    </source>
</evidence>
<dbReference type="AlphaFoldDB" id="U6MU32"/>
<dbReference type="VEuPathDB" id="ToxoDB:ENH_00015460"/>
<dbReference type="EMBL" id="HG723367">
    <property type="protein sequence ID" value="CDJ65984.1"/>
    <property type="molecule type" value="Genomic_DNA"/>
</dbReference>